<evidence type="ECO:0000313" key="1">
    <source>
        <dbReference type="EMBL" id="EAJ8023776.1"/>
    </source>
</evidence>
<protein>
    <recommendedName>
        <fullName evidence="2">Periplasmic protein</fullName>
    </recommendedName>
</protein>
<name>A0A5T0F284_CAMJU</name>
<reference evidence="1" key="1">
    <citation type="submission" date="2018-05" db="EMBL/GenBank/DDBJ databases">
        <authorList>
            <consortium name="PulseNet: The National Subtyping Network for Foodborne Disease Surveillance"/>
            <person name="Tarr C.L."/>
            <person name="Trees E."/>
            <person name="Katz L.S."/>
            <person name="Carleton-Romer H.A."/>
            <person name="Stroika S."/>
            <person name="Kucerova Z."/>
            <person name="Roache K.F."/>
            <person name="Sabol A.L."/>
            <person name="Besser J."/>
            <person name="Gerner-Smidt P."/>
        </authorList>
    </citation>
    <scope>NUCLEOTIDE SEQUENCE</scope>
    <source>
        <strain evidence="1">PNUSAC000766</strain>
    </source>
</reference>
<dbReference type="EMBL" id="AACAVU010000001">
    <property type="protein sequence ID" value="EAJ8023776.1"/>
    <property type="molecule type" value="Genomic_DNA"/>
</dbReference>
<proteinExistence type="predicted"/>
<sequence length="240" mass="26806">MKKYFNIFKIFTNKTNAKFSLGVCSVVLSSSVCFAAVQATSKDGKIFYISEHSFKDNQVYDPQAEIFKKINGKNFYASKSKYPISNLTMIYNNPKSGNKNLSKLEILTPDTSKEEIITAFSTLGTVSSDTQAVPSSFIPFIVTAYAQNTNATNSKLILENGELSSVYFCKPSIGDCGVPNNSQKGDRFKYLITAAFTDRRGGGFNNQTILKENSYINNGCRKYLHLALKWSSLYFRICSF</sequence>
<dbReference type="AlphaFoldDB" id="A0A5T0F284"/>
<accession>A0A5T0F284</accession>
<evidence type="ECO:0008006" key="2">
    <source>
        <dbReference type="Google" id="ProtNLM"/>
    </source>
</evidence>
<comment type="caution">
    <text evidence="1">The sequence shown here is derived from an EMBL/GenBank/DDBJ whole genome shotgun (WGS) entry which is preliminary data.</text>
</comment>
<organism evidence="1">
    <name type="scientific">Campylobacter jejuni</name>
    <dbReference type="NCBI Taxonomy" id="197"/>
    <lineage>
        <taxon>Bacteria</taxon>
        <taxon>Pseudomonadati</taxon>
        <taxon>Campylobacterota</taxon>
        <taxon>Epsilonproteobacteria</taxon>
        <taxon>Campylobacterales</taxon>
        <taxon>Campylobacteraceae</taxon>
        <taxon>Campylobacter</taxon>
    </lineage>
</organism>
<dbReference type="RefSeq" id="WP_052822884.1">
    <property type="nucleotide sequence ID" value="NZ_AP028331.1"/>
</dbReference>
<gene>
    <name evidence="1" type="ORF">BGG17_00055</name>
</gene>